<dbReference type="PANTHER" id="PTHR43811:SF19">
    <property type="entry name" value="39 KDA FK506-BINDING NUCLEAR PROTEIN"/>
    <property type="match status" value="1"/>
</dbReference>
<dbReference type="PANTHER" id="PTHR43811">
    <property type="entry name" value="FKBP-TYPE PEPTIDYL-PROLYL CIS-TRANS ISOMERASE FKPA"/>
    <property type="match status" value="1"/>
</dbReference>
<proteinExistence type="inferred from homology"/>
<evidence type="ECO:0000256" key="6">
    <source>
        <dbReference type="RuleBase" id="RU003915"/>
    </source>
</evidence>
<evidence type="ECO:0000259" key="9">
    <source>
        <dbReference type="PROSITE" id="PS50059"/>
    </source>
</evidence>
<evidence type="ECO:0000256" key="3">
    <source>
        <dbReference type="ARBA" id="ARBA00023110"/>
    </source>
</evidence>
<gene>
    <name evidence="10" type="ORF">A3A33_03935</name>
</gene>
<dbReference type="Proteomes" id="UP000179047">
    <property type="component" value="Unassembled WGS sequence"/>
</dbReference>
<accession>A0A1F8GUF1</accession>
<dbReference type="AlphaFoldDB" id="A0A1F8GUF1"/>
<dbReference type="STRING" id="1802701.A3A33_03935"/>
<keyword evidence="3 5" id="KW-0697">Rotamase</keyword>
<comment type="similarity">
    <text evidence="2 6">Belongs to the FKBP-type PPIase family.</text>
</comment>
<dbReference type="EMBL" id="MGKP01000024">
    <property type="protein sequence ID" value="OGN28059.1"/>
    <property type="molecule type" value="Genomic_DNA"/>
</dbReference>
<feature type="region of interest" description="Disordered" evidence="7">
    <location>
        <begin position="26"/>
        <end position="60"/>
    </location>
</feature>
<evidence type="ECO:0000256" key="5">
    <source>
        <dbReference type="PROSITE-ProRule" id="PRU00277"/>
    </source>
</evidence>
<evidence type="ECO:0000256" key="4">
    <source>
        <dbReference type="ARBA" id="ARBA00023235"/>
    </source>
</evidence>
<reference evidence="10 11" key="1">
    <citation type="journal article" date="2016" name="Nat. Commun.">
        <title>Thousands of microbial genomes shed light on interconnected biogeochemical processes in an aquifer system.</title>
        <authorList>
            <person name="Anantharaman K."/>
            <person name="Brown C.T."/>
            <person name="Hug L.A."/>
            <person name="Sharon I."/>
            <person name="Castelle C.J."/>
            <person name="Probst A.J."/>
            <person name="Thomas B.C."/>
            <person name="Singh A."/>
            <person name="Wilkins M.J."/>
            <person name="Karaoz U."/>
            <person name="Brodie E.L."/>
            <person name="Williams K.H."/>
            <person name="Hubbard S.S."/>
            <person name="Banfield J.F."/>
        </authorList>
    </citation>
    <scope>NUCLEOTIDE SEQUENCE [LARGE SCALE GENOMIC DNA]</scope>
</reference>
<name>A0A1F8GUF1_9BACT</name>
<dbReference type="GO" id="GO:0003755">
    <property type="term" value="F:peptidyl-prolyl cis-trans isomerase activity"/>
    <property type="evidence" value="ECO:0007669"/>
    <property type="project" value="UniProtKB-UniRule"/>
</dbReference>
<dbReference type="EC" id="5.2.1.8" evidence="6"/>
<feature type="domain" description="PPIase FKBP-type" evidence="9">
    <location>
        <begin position="82"/>
        <end position="172"/>
    </location>
</feature>
<feature type="transmembrane region" description="Helical" evidence="8">
    <location>
        <begin position="5"/>
        <end position="22"/>
    </location>
</feature>
<evidence type="ECO:0000256" key="1">
    <source>
        <dbReference type="ARBA" id="ARBA00000971"/>
    </source>
</evidence>
<keyword evidence="4 5" id="KW-0413">Isomerase</keyword>
<evidence type="ECO:0000313" key="10">
    <source>
        <dbReference type="EMBL" id="OGN28059.1"/>
    </source>
</evidence>
<dbReference type="SUPFAM" id="SSF54534">
    <property type="entry name" value="FKBP-like"/>
    <property type="match status" value="1"/>
</dbReference>
<evidence type="ECO:0000256" key="8">
    <source>
        <dbReference type="SAM" id="Phobius"/>
    </source>
</evidence>
<dbReference type="Pfam" id="PF00254">
    <property type="entry name" value="FKBP_C"/>
    <property type="match status" value="1"/>
</dbReference>
<dbReference type="InterPro" id="IPR001179">
    <property type="entry name" value="PPIase_FKBP_dom"/>
</dbReference>
<keyword evidence="8" id="KW-0812">Transmembrane</keyword>
<dbReference type="Gene3D" id="3.10.50.40">
    <property type="match status" value="1"/>
</dbReference>
<dbReference type="PROSITE" id="PS50059">
    <property type="entry name" value="FKBP_PPIASE"/>
    <property type="match status" value="1"/>
</dbReference>
<comment type="caution">
    <text evidence="10">The sequence shown here is derived from an EMBL/GenBank/DDBJ whole genome shotgun (WGS) entry which is preliminary data.</text>
</comment>
<dbReference type="FunFam" id="3.10.50.40:FF:000006">
    <property type="entry name" value="Peptidyl-prolyl cis-trans isomerase"/>
    <property type="match status" value="1"/>
</dbReference>
<keyword evidence="8" id="KW-1133">Transmembrane helix</keyword>
<organism evidence="10 11">
    <name type="scientific">Candidatus Yanofskybacteria bacterium RIFCSPLOWO2_01_FULL_49_25</name>
    <dbReference type="NCBI Taxonomy" id="1802701"/>
    <lineage>
        <taxon>Bacteria</taxon>
        <taxon>Candidatus Yanofskyibacteriota</taxon>
    </lineage>
</organism>
<keyword evidence="8" id="KW-0472">Membrane</keyword>
<dbReference type="InterPro" id="IPR046357">
    <property type="entry name" value="PPIase_dom_sf"/>
</dbReference>
<protein>
    <recommendedName>
        <fullName evidence="6">Peptidyl-prolyl cis-trans isomerase</fullName>
        <ecNumber evidence="6">5.2.1.8</ecNumber>
    </recommendedName>
</protein>
<evidence type="ECO:0000256" key="2">
    <source>
        <dbReference type="ARBA" id="ARBA00006577"/>
    </source>
</evidence>
<comment type="catalytic activity">
    <reaction evidence="1 5 6">
        <text>[protein]-peptidylproline (omega=180) = [protein]-peptidylproline (omega=0)</text>
        <dbReference type="Rhea" id="RHEA:16237"/>
        <dbReference type="Rhea" id="RHEA-COMP:10747"/>
        <dbReference type="Rhea" id="RHEA-COMP:10748"/>
        <dbReference type="ChEBI" id="CHEBI:83833"/>
        <dbReference type="ChEBI" id="CHEBI:83834"/>
        <dbReference type="EC" id="5.2.1.8"/>
    </reaction>
</comment>
<evidence type="ECO:0000313" key="11">
    <source>
        <dbReference type="Proteomes" id="UP000179047"/>
    </source>
</evidence>
<evidence type="ECO:0000256" key="7">
    <source>
        <dbReference type="SAM" id="MobiDB-lite"/>
    </source>
</evidence>
<sequence>MNKIIIIVGIVIVIGVIVFLNMRGSSTDNPSPTTSPTPTASASTSTSPSASVSASPTVSGTPVTKLKIETLIAGKGVGAKTGDTLSVLYKGMLLDGTVFDESAKHNNLPFEFKLGAGSVIAGWDQGLVGIKVGEKRRLTIPSDLGYGANGVPGTIIGPNATLVFEVTLQKINPPSPTPTATPKP</sequence>